<dbReference type="EMBL" id="CP099427">
    <property type="protein sequence ID" value="USW57605.1"/>
    <property type="molecule type" value="Genomic_DNA"/>
</dbReference>
<proteinExistence type="predicted"/>
<dbReference type="Proteomes" id="UP001056384">
    <property type="component" value="Chromosome 10"/>
</dbReference>
<sequence>MRTVLTIFTALALTCLTVLAQQAGQDYQYSQACARKNPAANAAIAAFCNKKIDGRYSDTIMCPGPRSSRGVVKQGVRAKITGNCSPQQWIPGQYCLLQFHYICATGGARGMGSRSYGNGGCQTWTLEWANPGVGALLGMGKRDDEGVEGEGDGEAEPEE</sequence>
<gene>
    <name evidence="3" type="ORF">Slin15195_G109240</name>
</gene>
<protein>
    <submittedName>
        <fullName evidence="3">Uncharacterized protein</fullName>
    </submittedName>
</protein>
<feature type="signal peptide" evidence="2">
    <location>
        <begin position="1"/>
        <end position="20"/>
    </location>
</feature>
<evidence type="ECO:0000256" key="1">
    <source>
        <dbReference type="SAM" id="MobiDB-lite"/>
    </source>
</evidence>
<keyword evidence="2" id="KW-0732">Signal</keyword>
<accession>A0A9Q9AYS8</accession>
<reference evidence="3" key="1">
    <citation type="submission" date="2022-06" db="EMBL/GenBank/DDBJ databases">
        <title>Complete genome sequences of two strains of the flax pathogen Septoria linicola.</title>
        <authorList>
            <person name="Lapalu N."/>
            <person name="Simon A."/>
            <person name="Demenou B."/>
            <person name="Paumier D."/>
            <person name="Guillot M.-P."/>
            <person name="Gout L."/>
            <person name="Valade R."/>
        </authorList>
    </citation>
    <scope>NUCLEOTIDE SEQUENCE</scope>
    <source>
        <strain evidence="3">SE15195</strain>
    </source>
</reference>
<name>A0A9Q9AYS8_9PEZI</name>
<evidence type="ECO:0000313" key="3">
    <source>
        <dbReference type="EMBL" id="USW57605.1"/>
    </source>
</evidence>
<feature type="chain" id="PRO_5040333622" evidence="2">
    <location>
        <begin position="21"/>
        <end position="159"/>
    </location>
</feature>
<evidence type="ECO:0000256" key="2">
    <source>
        <dbReference type="SAM" id="SignalP"/>
    </source>
</evidence>
<feature type="compositionally biased region" description="Acidic residues" evidence="1">
    <location>
        <begin position="145"/>
        <end position="159"/>
    </location>
</feature>
<dbReference type="AlphaFoldDB" id="A0A9Q9AYS8"/>
<evidence type="ECO:0000313" key="4">
    <source>
        <dbReference type="Proteomes" id="UP001056384"/>
    </source>
</evidence>
<keyword evidence="4" id="KW-1185">Reference proteome</keyword>
<feature type="region of interest" description="Disordered" evidence="1">
    <location>
        <begin position="139"/>
        <end position="159"/>
    </location>
</feature>
<organism evidence="3 4">
    <name type="scientific">Septoria linicola</name>
    <dbReference type="NCBI Taxonomy" id="215465"/>
    <lineage>
        <taxon>Eukaryota</taxon>
        <taxon>Fungi</taxon>
        <taxon>Dikarya</taxon>
        <taxon>Ascomycota</taxon>
        <taxon>Pezizomycotina</taxon>
        <taxon>Dothideomycetes</taxon>
        <taxon>Dothideomycetidae</taxon>
        <taxon>Mycosphaerellales</taxon>
        <taxon>Mycosphaerellaceae</taxon>
        <taxon>Septoria</taxon>
    </lineage>
</organism>